<protein>
    <recommendedName>
        <fullName evidence="5">Solute carrier organic anion transporter family member</fullName>
    </recommendedName>
</protein>
<proteinExistence type="predicted"/>
<dbReference type="Proteomes" id="UP000887575">
    <property type="component" value="Unassembled WGS sequence"/>
</dbReference>
<dbReference type="PANTHER" id="PTHR11388:SF150">
    <property type="entry name" value="SOLUTE CARRIER ORGANIC ANION TRANSPORTER FAMILY MEMBER"/>
    <property type="match status" value="1"/>
</dbReference>
<dbReference type="WBParaSite" id="MBELARI_LOCUS14808">
    <property type="protein sequence ID" value="MBELARI_LOCUS14808"/>
    <property type="gene ID" value="MBELARI_LOCUS14808"/>
</dbReference>
<name>A0AAF3ELD3_9BILA</name>
<evidence type="ECO:0008006" key="5">
    <source>
        <dbReference type="Google" id="ProtNLM"/>
    </source>
</evidence>
<evidence type="ECO:0000313" key="3">
    <source>
        <dbReference type="Proteomes" id="UP000887575"/>
    </source>
</evidence>
<dbReference type="SUPFAM" id="SSF103473">
    <property type="entry name" value="MFS general substrate transporter"/>
    <property type="match status" value="1"/>
</dbReference>
<reference evidence="4" key="1">
    <citation type="submission" date="2024-02" db="UniProtKB">
        <authorList>
            <consortium name="WormBaseParasite"/>
        </authorList>
    </citation>
    <scope>IDENTIFICATION</scope>
</reference>
<organism evidence="3 4">
    <name type="scientific">Mesorhabditis belari</name>
    <dbReference type="NCBI Taxonomy" id="2138241"/>
    <lineage>
        <taxon>Eukaryota</taxon>
        <taxon>Metazoa</taxon>
        <taxon>Ecdysozoa</taxon>
        <taxon>Nematoda</taxon>
        <taxon>Chromadorea</taxon>
        <taxon>Rhabditida</taxon>
        <taxon>Rhabditina</taxon>
        <taxon>Rhabditomorpha</taxon>
        <taxon>Rhabditoidea</taxon>
        <taxon>Rhabditidae</taxon>
        <taxon>Mesorhabditinae</taxon>
        <taxon>Mesorhabditis</taxon>
    </lineage>
</organism>
<feature type="transmembrane region" description="Helical" evidence="2">
    <location>
        <begin position="73"/>
        <end position="95"/>
    </location>
</feature>
<feature type="transmembrane region" description="Helical" evidence="2">
    <location>
        <begin position="290"/>
        <end position="316"/>
    </location>
</feature>
<dbReference type="GO" id="GO:0016323">
    <property type="term" value="C:basolateral plasma membrane"/>
    <property type="evidence" value="ECO:0007669"/>
    <property type="project" value="TreeGrafter"/>
</dbReference>
<feature type="transmembrane region" description="Helical" evidence="2">
    <location>
        <begin position="426"/>
        <end position="447"/>
    </location>
</feature>
<feature type="transmembrane region" description="Helical" evidence="2">
    <location>
        <begin position="384"/>
        <end position="406"/>
    </location>
</feature>
<dbReference type="Gene3D" id="1.20.1250.20">
    <property type="entry name" value="MFS general substrate transporter like domains"/>
    <property type="match status" value="2"/>
</dbReference>
<keyword evidence="2" id="KW-1133">Transmembrane helix</keyword>
<evidence type="ECO:0000256" key="1">
    <source>
        <dbReference type="ARBA" id="ARBA00023157"/>
    </source>
</evidence>
<dbReference type="GO" id="GO:0043252">
    <property type="term" value="P:sodium-independent organic anion transport"/>
    <property type="evidence" value="ECO:0007669"/>
    <property type="project" value="TreeGrafter"/>
</dbReference>
<sequence length="518" mass="57175">MDRVIVFFILFGIVYFLESIGGFYMTSAVVYIEKQFQIPSRLAGTMVSAGDFAYIPVVVFTSYFGGKGNRARWIGGGCILIAIANLMISSSNFVFPVEEFHLDGNNVPTALAYETARLQNRSEVVTFEKFLEKVDPKGELQAAYAGQKLPKLHFSSPFSKYQLLCFYEEKNTVCKRITELLSPLVSVGEELMAGKRTPKPNALKEKSSAGPFITIFTGLLILGVGRTMPFSLGLPLMDDNVKKKNLPVYFAGMFFVKILGPIIGLLVGSGLNRVYVNFDPPQGLSPLDPAWIGCWWLGFFIFGILLLFPSIALFLFPSGTLSEEEEAAEAKAAENGTGPKKRRLNLVDKHVRKRSDGKAFMPETVEDKVRDFFKTIYSVLKSPIYTGSLIGRILDVFAFKGFFVFLGKYMEIQFGIPQHRIQQSMAVSGVVGFAIGVGTGAFAMRYWKLQGRKAAGWVGVCSLVAACLSFLNAGVGCNSVLGDIGKQSILNNNTFPMCRPDCVCDTMPLYPSVYYRNP</sequence>
<dbReference type="InterPro" id="IPR036259">
    <property type="entry name" value="MFS_trans_sf"/>
</dbReference>
<feature type="transmembrane region" description="Helical" evidence="2">
    <location>
        <begin position="44"/>
        <end position="66"/>
    </location>
</feature>
<accession>A0AAF3ELD3</accession>
<dbReference type="AlphaFoldDB" id="A0AAF3ELD3"/>
<keyword evidence="3" id="KW-1185">Reference proteome</keyword>
<keyword evidence="2" id="KW-0472">Membrane</keyword>
<evidence type="ECO:0000256" key="2">
    <source>
        <dbReference type="SAM" id="Phobius"/>
    </source>
</evidence>
<dbReference type="InterPro" id="IPR004156">
    <property type="entry name" value="OATP"/>
</dbReference>
<feature type="transmembrane region" description="Helical" evidence="2">
    <location>
        <begin position="208"/>
        <end position="225"/>
    </location>
</feature>
<evidence type="ECO:0000313" key="4">
    <source>
        <dbReference type="WBParaSite" id="MBELARI_LOCUS14808"/>
    </source>
</evidence>
<feature type="transmembrane region" description="Helical" evidence="2">
    <location>
        <begin position="246"/>
        <end position="270"/>
    </location>
</feature>
<keyword evidence="2" id="KW-0812">Transmembrane</keyword>
<dbReference type="GO" id="GO:0015347">
    <property type="term" value="F:sodium-independent organic anion transmembrane transporter activity"/>
    <property type="evidence" value="ECO:0007669"/>
    <property type="project" value="TreeGrafter"/>
</dbReference>
<feature type="transmembrane region" description="Helical" evidence="2">
    <location>
        <begin position="7"/>
        <end position="32"/>
    </location>
</feature>
<feature type="transmembrane region" description="Helical" evidence="2">
    <location>
        <begin position="454"/>
        <end position="471"/>
    </location>
</feature>
<dbReference type="PANTHER" id="PTHR11388">
    <property type="entry name" value="ORGANIC ANION TRANSPORTER"/>
    <property type="match status" value="1"/>
</dbReference>
<keyword evidence="1" id="KW-1015">Disulfide bond</keyword>
<dbReference type="Pfam" id="PF03137">
    <property type="entry name" value="OATP"/>
    <property type="match status" value="1"/>
</dbReference>